<evidence type="ECO:0000313" key="1">
    <source>
        <dbReference type="EMBL" id="AWM38811.1"/>
    </source>
</evidence>
<reference evidence="2 3" key="1">
    <citation type="submission" date="2018-01" db="EMBL/GenBank/DDBJ databases">
        <title>G. obscuriglobus.</title>
        <authorList>
            <person name="Franke J."/>
            <person name="Blomberg W."/>
            <person name="Selmecki A."/>
        </authorList>
    </citation>
    <scope>NUCLEOTIDE SEQUENCE [LARGE SCALE GENOMIC DNA]</scope>
    <source>
        <strain evidence="2 3">DSM 5831</strain>
    </source>
</reference>
<gene>
    <name evidence="1" type="ORF">C1280_18660</name>
    <name evidence="2" type="ORF">C1280_20040</name>
</gene>
<proteinExistence type="predicted"/>
<dbReference type="OrthoDB" id="69748at2"/>
<dbReference type="InterPro" id="IPR009057">
    <property type="entry name" value="Homeodomain-like_sf"/>
</dbReference>
<dbReference type="AlphaFoldDB" id="A0A2Z3HBM3"/>
<name>A0A2Z3HBM3_9BACT</name>
<accession>A0A2Z3HBM3</accession>
<organism evidence="2 3">
    <name type="scientific">Gemmata obscuriglobus</name>
    <dbReference type="NCBI Taxonomy" id="114"/>
    <lineage>
        <taxon>Bacteria</taxon>
        <taxon>Pseudomonadati</taxon>
        <taxon>Planctomycetota</taxon>
        <taxon>Planctomycetia</taxon>
        <taxon>Gemmatales</taxon>
        <taxon>Gemmataceae</taxon>
        <taxon>Gemmata</taxon>
    </lineage>
</organism>
<dbReference type="EMBL" id="CP025958">
    <property type="protein sequence ID" value="AWM38811.1"/>
    <property type="molecule type" value="Genomic_DNA"/>
</dbReference>
<evidence type="ECO:0000313" key="3">
    <source>
        <dbReference type="Proteomes" id="UP000245802"/>
    </source>
</evidence>
<dbReference type="RefSeq" id="WP_010037885.1">
    <property type="nucleotide sequence ID" value="NZ_CP025958.1"/>
</dbReference>
<dbReference type="Pfam" id="PF13565">
    <property type="entry name" value="HTH_32"/>
    <property type="match status" value="1"/>
</dbReference>
<dbReference type="EMBL" id="CP025958">
    <property type="protein sequence ID" value="AWM39044.1"/>
    <property type="molecule type" value="Genomic_DNA"/>
</dbReference>
<dbReference type="SUPFAM" id="SSF46689">
    <property type="entry name" value="Homeodomain-like"/>
    <property type="match status" value="1"/>
</dbReference>
<keyword evidence="3" id="KW-1185">Reference proteome</keyword>
<dbReference type="KEGG" id="gog:C1280_20040"/>
<protein>
    <submittedName>
        <fullName evidence="2">Helix-turn-helix domain-containing protein</fullName>
    </submittedName>
</protein>
<evidence type="ECO:0000313" key="2">
    <source>
        <dbReference type="EMBL" id="AWM39044.1"/>
    </source>
</evidence>
<dbReference type="KEGG" id="gog:C1280_18660"/>
<sequence length="156" mass="17307">MMKKYIVRLSDAERATLSEVVKKLKGSSQKVRRAQILLKADADGPGWTDAKIAEAVGCRTKTVENIRERVVTSGFEVALHGQPRAEPPRAKLLDGQQEAPVIAMRLGPPPKGFANWSLRLLAEQVVALEVVDAISHETIRQTLKKTRWRRGSWSTG</sequence>
<dbReference type="Proteomes" id="UP000245802">
    <property type="component" value="Chromosome"/>
</dbReference>